<dbReference type="AlphaFoldDB" id="A0A1B6NUL5"/>
<proteinExistence type="predicted"/>
<organism evidence="1">
    <name type="scientific">marine sediment metagenome</name>
    <dbReference type="NCBI Taxonomy" id="412755"/>
    <lineage>
        <taxon>unclassified sequences</taxon>
        <taxon>metagenomes</taxon>
        <taxon>ecological metagenomes</taxon>
    </lineage>
</organism>
<sequence length="42" mass="4605">MKPNNIDTLHFSDLPSAVLKNETVSNDETVFHDADMADTATV</sequence>
<evidence type="ECO:0000313" key="1">
    <source>
        <dbReference type="EMBL" id="KTF07011.1"/>
    </source>
</evidence>
<comment type="caution">
    <text evidence="1">The sequence shown here is derived from an EMBL/GenBank/DDBJ whole genome shotgun (WGS) entry which is preliminary data.</text>
</comment>
<gene>
    <name evidence="1" type="ORF">MGSAQ_001495</name>
</gene>
<reference evidence="1" key="1">
    <citation type="submission" date="2013-11" db="EMBL/GenBank/DDBJ databases">
        <title>Microbial diversity, functional groups and degradation webs in Northern and Southern Mediterranean and Red Sea marine crude oil polluted sites.</title>
        <authorList>
            <person name="Daffonchio D."/>
            <person name="Mapelli F."/>
            <person name="Ferrer M."/>
            <person name="Richter M."/>
            <person name="Cherif A."/>
            <person name="Malkawi H.I."/>
            <person name="Yakimov M.M."/>
            <person name="Abdel-Fattah Y.R."/>
            <person name="Blaghen M."/>
            <person name="Golyshin P.N."/>
            <person name="Kalogerakis N."/>
            <person name="Boon N."/>
            <person name="Magagnini M."/>
            <person name="Fava F."/>
        </authorList>
    </citation>
    <scope>NUCLEOTIDE SEQUENCE</scope>
</reference>
<name>A0A1B6NUL5_9ZZZZ</name>
<dbReference type="EMBL" id="AYSL01000810">
    <property type="protein sequence ID" value="KTF07011.1"/>
    <property type="molecule type" value="Genomic_DNA"/>
</dbReference>
<accession>A0A1B6NUL5</accession>
<protein>
    <submittedName>
        <fullName evidence="1">Uncharacterized protein</fullName>
    </submittedName>
</protein>